<comment type="caution">
    <text evidence="2">The sequence shown here is derived from an EMBL/GenBank/DDBJ whole genome shotgun (WGS) entry which is preliminary data.</text>
</comment>
<dbReference type="Proteomes" id="UP001175353">
    <property type="component" value="Unassembled WGS sequence"/>
</dbReference>
<organism evidence="2 3">
    <name type="scientific">Friedmanniomyces endolithicus</name>
    <dbReference type="NCBI Taxonomy" id="329885"/>
    <lineage>
        <taxon>Eukaryota</taxon>
        <taxon>Fungi</taxon>
        <taxon>Dikarya</taxon>
        <taxon>Ascomycota</taxon>
        <taxon>Pezizomycotina</taxon>
        <taxon>Dothideomycetes</taxon>
        <taxon>Dothideomycetidae</taxon>
        <taxon>Mycosphaerellales</taxon>
        <taxon>Teratosphaeriaceae</taxon>
        <taxon>Friedmanniomyces</taxon>
    </lineage>
</organism>
<dbReference type="EMBL" id="JAUJLE010000280">
    <property type="protein sequence ID" value="KAK0963226.1"/>
    <property type="molecule type" value="Genomic_DNA"/>
</dbReference>
<accession>A0AAN6HBM8</accession>
<dbReference type="InterPro" id="IPR052158">
    <property type="entry name" value="INH-QAR"/>
</dbReference>
<dbReference type="Gene3D" id="3.40.50.880">
    <property type="match status" value="1"/>
</dbReference>
<dbReference type="PANTHER" id="PTHR43130:SF7">
    <property type="entry name" value="DJ-1_PFPI DOMAIN-CONTAINING PROTEIN"/>
    <property type="match status" value="1"/>
</dbReference>
<dbReference type="InterPro" id="IPR002818">
    <property type="entry name" value="DJ-1/PfpI"/>
</dbReference>
<dbReference type="InterPro" id="IPR029062">
    <property type="entry name" value="Class_I_gatase-like"/>
</dbReference>
<name>A0AAN6HBM8_9PEZI</name>
<keyword evidence="3" id="KW-1185">Reference proteome</keyword>
<sequence length="218" mass="23863">MPFSLSNPNRTIHAGVILMAGHTEILDVAPIDLLNGMSEDFVKALPLPEDLKKQALDISFRWVNEHGDNALLTSGITMKATDSFATCPPLDIVLMGAADFNHTPNEAELAFVRKTYEQSSAFLCICGGMFPPLQAGLLKGKTATAPRSLIPKFSHDHSETEWVERRWARDGKLWISGALLDGLDLMQAFVSEMWGGEGSLVGPLLEIGGWPVRDVVYE</sequence>
<dbReference type="Pfam" id="PF01965">
    <property type="entry name" value="DJ-1_PfpI"/>
    <property type="match status" value="1"/>
</dbReference>
<feature type="domain" description="DJ-1/PfpI" evidence="1">
    <location>
        <begin position="91"/>
        <end position="191"/>
    </location>
</feature>
<proteinExistence type="predicted"/>
<evidence type="ECO:0000313" key="2">
    <source>
        <dbReference type="EMBL" id="KAK0963226.1"/>
    </source>
</evidence>
<dbReference type="AlphaFoldDB" id="A0AAN6HBM8"/>
<reference evidence="2" key="1">
    <citation type="submission" date="2023-06" db="EMBL/GenBank/DDBJ databases">
        <title>Black Yeasts Isolated from many extreme environments.</title>
        <authorList>
            <person name="Coleine C."/>
            <person name="Stajich J.E."/>
            <person name="Selbmann L."/>
        </authorList>
    </citation>
    <scope>NUCLEOTIDE SEQUENCE</scope>
    <source>
        <strain evidence="2">CCFEE 5200</strain>
    </source>
</reference>
<evidence type="ECO:0000259" key="1">
    <source>
        <dbReference type="Pfam" id="PF01965"/>
    </source>
</evidence>
<dbReference type="PANTHER" id="PTHR43130">
    <property type="entry name" value="ARAC-FAMILY TRANSCRIPTIONAL REGULATOR"/>
    <property type="match status" value="1"/>
</dbReference>
<protein>
    <recommendedName>
        <fullName evidence="1">DJ-1/PfpI domain-containing protein</fullName>
    </recommendedName>
</protein>
<gene>
    <name evidence="2" type="ORF">LTR91_019091</name>
</gene>
<evidence type="ECO:0000313" key="3">
    <source>
        <dbReference type="Proteomes" id="UP001175353"/>
    </source>
</evidence>
<dbReference type="SUPFAM" id="SSF52317">
    <property type="entry name" value="Class I glutamine amidotransferase-like"/>
    <property type="match status" value="1"/>
</dbReference>